<dbReference type="KEGG" id="rgu:A4W93_12145"/>
<dbReference type="GO" id="GO:0003755">
    <property type="term" value="F:peptidyl-prolyl cis-trans isomerase activity"/>
    <property type="evidence" value="ECO:0007669"/>
    <property type="project" value="UniProtKB-KW"/>
</dbReference>
<evidence type="ECO:0000256" key="9">
    <source>
        <dbReference type="PROSITE-ProRule" id="PRU00277"/>
    </source>
</evidence>
<dbReference type="RefSeq" id="WP_085750862.1">
    <property type="nucleotide sequence ID" value="NZ_BSPR01000023.1"/>
</dbReference>
<dbReference type="Gene3D" id="3.10.50.40">
    <property type="match status" value="1"/>
</dbReference>
<evidence type="ECO:0000256" key="7">
    <source>
        <dbReference type="ARBA" id="ARBA00023235"/>
    </source>
</evidence>
<keyword evidence="7 9" id="KW-0413">Isomerase</keyword>
<keyword evidence="6" id="KW-0143">Chaperone</keyword>
<keyword evidence="5 9" id="KW-0697">Rotamase</keyword>
<evidence type="ECO:0000256" key="10">
    <source>
        <dbReference type="SAM" id="MobiDB-lite"/>
    </source>
</evidence>
<evidence type="ECO:0000256" key="5">
    <source>
        <dbReference type="ARBA" id="ARBA00023110"/>
    </source>
</evidence>
<dbReference type="PANTHER" id="PTHR47861:SF3">
    <property type="entry name" value="FKBP-TYPE PEPTIDYL-PROLYL CIS-TRANS ISOMERASE SLYD"/>
    <property type="match status" value="1"/>
</dbReference>
<name>A0A1W6L8F7_9BURK</name>
<reference evidence="11 12" key="1">
    <citation type="submission" date="2016-04" db="EMBL/GenBank/DDBJ databases">
        <title>Complete genome sequence of natural rubber-degrading, novel Gram-negative bacterium, Rhizobacter gummiphilus strain NS21.</title>
        <authorList>
            <person name="Tabata M."/>
            <person name="Kasai D."/>
            <person name="Fukuda M."/>
        </authorList>
    </citation>
    <scope>NUCLEOTIDE SEQUENCE [LARGE SCALE GENOMIC DNA]</scope>
    <source>
        <strain evidence="11 12">NS21</strain>
    </source>
</reference>
<comment type="subcellular location">
    <subcellularLocation>
        <location evidence="2">Cytoplasm</location>
    </subcellularLocation>
</comment>
<comment type="similarity">
    <text evidence="3">Belongs to the FKBP-type PPIase family.</text>
</comment>
<evidence type="ECO:0000256" key="4">
    <source>
        <dbReference type="ARBA" id="ARBA00022490"/>
    </source>
</evidence>
<dbReference type="EMBL" id="CP015118">
    <property type="protein sequence ID" value="ARN20585.1"/>
    <property type="molecule type" value="Genomic_DNA"/>
</dbReference>
<sequence length="173" mass="18709">MLISSPCVVSLTWRLEDTQGHVIDELEAPVEFFVGGDDLLAKVEEALVGQETGFATQLHLEPEHAFGDYEPELVFFEDRAIFPEAVEAGMQFDGPPPGAKTEGLAKDAIYTVTEVYPSHVVLDGNHPLAGIALRLDLKVLDVREATEDEIENGSVSTGGITVLQTAPPSDKLH</sequence>
<dbReference type="InterPro" id="IPR046357">
    <property type="entry name" value="PPIase_dom_sf"/>
</dbReference>
<proteinExistence type="inferred from homology"/>
<evidence type="ECO:0000313" key="11">
    <source>
        <dbReference type="EMBL" id="ARN20585.1"/>
    </source>
</evidence>
<accession>A0A1W6L8F7</accession>
<dbReference type="Proteomes" id="UP000193427">
    <property type="component" value="Chromosome"/>
</dbReference>
<feature type="compositionally biased region" description="Polar residues" evidence="10">
    <location>
        <begin position="153"/>
        <end position="167"/>
    </location>
</feature>
<evidence type="ECO:0000256" key="1">
    <source>
        <dbReference type="ARBA" id="ARBA00000971"/>
    </source>
</evidence>
<keyword evidence="4" id="KW-0963">Cytoplasm</keyword>
<dbReference type="PANTHER" id="PTHR47861">
    <property type="entry name" value="FKBP-TYPE PEPTIDYL-PROLYL CIS-TRANS ISOMERASE SLYD"/>
    <property type="match status" value="1"/>
</dbReference>
<protein>
    <recommendedName>
        <fullName evidence="9">peptidylprolyl isomerase</fullName>
        <ecNumber evidence="9">5.2.1.8</ecNumber>
    </recommendedName>
</protein>
<evidence type="ECO:0000313" key="12">
    <source>
        <dbReference type="Proteomes" id="UP000193427"/>
    </source>
</evidence>
<evidence type="ECO:0000256" key="3">
    <source>
        <dbReference type="ARBA" id="ARBA00006577"/>
    </source>
</evidence>
<dbReference type="SUPFAM" id="SSF54534">
    <property type="entry name" value="FKBP-like"/>
    <property type="match status" value="1"/>
</dbReference>
<dbReference type="STRING" id="946333.A4W93_12145"/>
<comment type="function">
    <text evidence="8">Also involved in hydrogenase metallocenter assembly, probably by participating in the nickel insertion step. This function in hydrogenase biosynthesis requires chaperone activity and the presence of the metal-binding domain, but not PPIase activity.</text>
</comment>
<dbReference type="OrthoDB" id="9808891at2"/>
<gene>
    <name evidence="11" type="ORF">A4W93_12145</name>
</gene>
<comment type="catalytic activity">
    <reaction evidence="1 9">
        <text>[protein]-peptidylproline (omega=180) = [protein]-peptidylproline (omega=0)</text>
        <dbReference type="Rhea" id="RHEA:16237"/>
        <dbReference type="Rhea" id="RHEA-COMP:10747"/>
        <dbReference type="Rhea" id="RHEA-COMP:10748"/>
        <dbReference type="ChEBI" id="CHEBI:83833"/>
        <dbReference type="ChEBI" id="CHEBI:83834"/>
        <dbReference type="EC" id="5.2.1.8"/>
    </reaction>
</comment>
<organism evidence="11 12">
    <name type="scientific">Piscinibacter gummiphilus</name>
    <dbReference type="NCBI Taxonomy" id="946333"/>
    <lineage>
        <taxon>Bacteria</taxon>
        <taxon>Pseudomonadati</taxon>
        <taxon>Pseudomonadota</taxon>
        <taxon>Betaproteobacteria</taxon>
        <taxon>Burkholderiales</taxon>
        <taxon>Sphaerotilaceae</taxon>
        <taxon>Piscinibacter</taxon>
    </lineage>
</organism>
<dbReference type="PROSITE" id="PS50059">
    <property type="entry name" value="FKBP_PPIASE"/>
    <property type="match status" value="1"/>
</dbReference>
<dbReference type="GO" id="GO:0042026">
    <property type="term" value="P:protein refolding"/>
    <property type="evidence" value="ECO:0007669"/>
    <property type="project" value="UniProtKB-ARBA"/>
</dbReference>
<dbReference type="EC" id="5.2.1.8" evidence="9"/>
<feature type="region of interest" description="Disordered" evidence="10">
    <location>
        <begin position="150"/>
        <end position="173"/>
    </location>
</feature>
<dbReference type="GO" id="GO:0005737">
    <property type="term" value="C:cytoplasm"/>
    <property type="evidence" value="ECO:0007669"/>
    <property type="project" value="UniProtKB-SubCell"/>
</dbReference>
<evidence type="ECO:0000256" key="8">
    <source>
        <dbReference type="ARBA" id="ARBA00037071"/>
    </source>
</evidence>
<evidence type="ECO:0000256" key="6">
    <source>
        <dbReference type="ARBA" id="ARBA00023186"/>
    </source>
</evidence>
<evidence type="ECO:0000256" key="2">
    <source>
        <dbReference type="ARBA" id="ARBA00004496"/>
    </source>
</evidence>
<dbReference type="InterPro" id="IPR001179">
    <property type="entry name" value="PPIase_FKBP_dom"/>
</dbReference>
<keyword evidence="12" id="KW-1185">Reference proteome</keyword>
<dbReference type="AlphaFoldDB" id="A0A1W6L8F7"/>